<dbReference type="GO" id="GO:0032259">
    <property type="term" value="P:methylation"/>
    <property type="evidence" value="ECO:0007669"/>
    <property type="project" value="UniProtKB-KW"/>
</dbReference>
<dbReference type="Proteomes" id="UP000600865">
    <property type="component" value="Unassembled WGS sequence"/>
</dbReference>
<evidence type="ECO:0000259" key="1">
    <source>
        <dbReference type="Pfam" id="PF13649"/>
    </source>
</evidence>
<sequence>MSDANISLKLFSPDSLLTQDFSNGYEAIAERYMAVRSRSGRALVQNWAETLPQGGSIIDIGAGNGQPITSALIEAGLQVSALDASPKMVAAFQAYFPDIRIACEAAEDSSFFNDTYDAALAVGLIFLLSKNKQRHLIQNVANALKEGGKFLFSSPYQICDWEDSLTGEGSRSLGREEYHRILKQSGLSLISESEDEGGTHYFEAEKIRHLMA</sequence>
<dbReference type="GO" id="GO:0008168">
    <property type="term" value="F:methyltransferase activity"/>
    <property type="evidence" value="ECO:0007669"/>
    <property type="project" value="UniProtKB-KW"/>
</dbReference>
<dbReference type="SUPFAM" id="SSF53335">
    <property type="entry name" value="S-adenosyl-L-methionine-dependent methyltransferases"/>
    <property type="match status" value="1"/>
</dbReference>
<feature type="domain" description="Methyltransferase" evidence="1">
    <location>
        <begin position="57"/>
        <end position="148"/>
    </location>
</feature>
<name>A0A918KKN1_9PROT</name>
<comment type="caution">
    <text evidence="2">The sequence shown here is derived from an EMBL/GenBank/DDBJ whole genome shotgun (WGS) entry which is preliminary data.</text>
</comment>
<dbReference type="InterPro" id="IPR041698">
    <property type="entry name" value="Methyltransf_25"/>
</dbReference>
<protein>
    <submittedName>
        <fullName evidence="2">Methyltransferase</fullName>
    </submittedName>
</protein>
<keyword evidence="3" id="KW-1185">Reference proteome</keyword>
<keyword evidence="2" id="KW-0489">Methyltransferase</keyword>
<dbReference type="Pfam" id="PF13649">
    <property type="entry name" value="Methyltransf_25"/>
    <property type="match status" value="1"/>
</dbReference>
<dbReference type="InterPro" id="IPR029063">
    <property type="entry name" value="SAM-dependent_MTases_sf"/>
</dbReference>
<evidence type="ECO:0000313" key="2">
    <source>
        <dbReference type="EMBL" id="GGX67396.1"/>
    </source>
</evidence>
<gene>
    <name evidence="2" type="ORF">GCM10011309_16380</name>
</gene>
<dbReference type="EMBL" id="BMYV01000002">
    <property type="protein sequence ID" value="GGX67396.1"/>
    <property type="molecule type" value="Genomic_DNA"/>
</dbReference>
<proteinExistence type="predicted"/>
<dbReference type="CDD" id="cd02440">
    <property type="entry name" value="AdoMet_MTases"/>
    <property type="match status" value="1"/>
</dbReference>
<dbReference type="AlphaFoldDB" id="A0A918KKN1"/>
<reference evidence="2 3" key="1">
    <citation type="journal article" date="2014" name="Int. J. Syst. Evol. Microbiol.">
        <title>Complete genome sequence of Corynebacterium casei LMG S-19264T (=DSM 44701T), isolated from a smear-ripened cheese.</title>
        <authorList>
            <consortium name="US DOE Joint Genome Institute (JGI-PGF)"/>
            <person name="Walter F."/>
            <person name="Albersmeier A."/>
            <person name="Kalinowski J."/>
            <person name="Ruckert C."/>
        </authorList>
    </citation>
    <scope>NUCLEOTIDE SEQUENCE [LARGE SCALE GENOMIC DNA]</scope>
    <source>
        <strain evidence="2 3">KCTC 23968</strain>
    </source>
</reference>
<organism evidence="2 3">
    <name type="scientific">Litorimonas cladophorae</name>
    <dbReference type="NCBI Taxonomy" id="1220491"/>
    <lineage>
        <taxon>Bacteria</taxon>
        <taxon>Pseudomonadati</taxon>
        <taxon>Pseudomonadota</taxon>
        <taxon>Alphaproteobacteria</taxon>
        <taxon>Maricaulales</taxon>
        <taxon>Robiginitomaculaceae</taxon>
    </lineage>
</organism>
<evidence type="ECO:0000313" key="3">
    <source>
        <dbReference type="Proteomes" id="UP000600865"/>
    </source>
</evidence>
<dbReference type="Gene3D" id="3.40.50.150">
    <property type="entry name" value="Vaccinia Virus protein VP39"/>
    <property type="match status" value="1"/>
</dbReference>
<dbReference type="RefSeq" id="WP_189584177.1">
    <property type="nucleotide sequence ID" value="NZ_BMYV01000002.1"/>
</dbReference>
<accession>A0A918KKN1</accession>
<keyword evidence="2" id="KW-0808">Transferase</keyword>